<dbReference type="EMBL" id="GADI01007163">
    <property type="protein sequence ID" value="JAA66645.1"/>
    <property type="molecule type" value="mRNA"/>
</dbReference>
<dbReference type="SUPFAM" id="SSF55486">
    <property type="entry name" value="Metalloproteases ('zincins'), catalytic domain"/>
    <property type="match status" value="1"/>
</dbReference>
<dbReference type="Pfam" id="PF05649">
    <property type="entry name" value="Peptidase_M13_N"/>
    <property type="match status" value="1"/>
</dbReference>
<dbReference type="GO" id="GO:0016485">
    <property type="term" value="P:protein processing"/>
    <property type="evidence" value="ECO:0007669"/>
    <property type="project" value="TreeGrafter"/>
</dbReference>
<dbReference type="PANTHER" id="PTHR11733:SF167">
    <property type="entry name" value="FI17812P1-RELATED"/>
    <property type="match status" value="1"/>
</dbReference>
<dbReference type="InterPro" id="IPR042089">
    <property type="entry name" value="Peptidase_M13_dom_2"/>
</dbReference>
<sequence length="312" mass="35783">MKFRTATYIFLASALILPTEGAEKEMAKLNERDNVCHTADCVKVGIELSRSINRTINPCTDFYDYVCKNWEASNPIPSYVPSYGQLGRVIDQLAVDIKGILDGLSSKEEDQTLEDKIGQAYKSCMQNGSKIEQMSQLINALKKFDIYEWPLEKPTNESNLTHWTNIYRKIRIGADMEFIFTLNVDTYFYNSTARAITLKYPSFVPSQIQIARYKKENDTAAFAYYEFIRKTVSLFSNNISNERVNTIAEGIFNFEVELAKILDFNLEVPGLNISIYDYYNYSYDYYDSQDPTDDAVIESVDVTTKKTRGSRA</sequence>
<dbReference type="InterPro" id="IPR000718">
    <property type="entry name" value="Peptidase_M13"/>
</dbReference>
<comment type="similarity">
    <text evidence="1">Belongs to the peptidase M13 family.</text>
</comment>
<accession>A0A0K8R677</accession>
<dbReference type="PANTHER" id="PTHR11733">
    <property type="entry name" value="ZINC METALLOPROTEASE FAMILY M13 NEPRILYSIN-RELATED"/>
    <property type="match status" value="1"/>
</dbReference>
<protein>
    <submittedName>
        <fullName evidence="4">Putative neutral endopeptidase 24.11 protein</fullName>
    </submittedName>
</protein>
<name>A0A0K8R677_IXORI</name>
<evidence type="ECO:0000259" key="3">
    <source>
        <dbReference type="Pfam" id="PF05649"/>
    </source>
</evidence>
<dbReference type="Gene3D" id="1.10.1380.10">
    <property type="entry name" value="Neutral endopeptidase , domain2"/>
    <property type="match status" value="1"/>
</dbReference>
<dbReference type="AlphaFoldDB" id="A0A0K8R677"/>
<organism evidence="4">
    <name type="scientific">Ixodes ricinus</name>
    <name type="common">Common tick</name>
    <name type="synonym">Acarus ricinus</name>
    <dbReference type="NCBI Taxonomy" id="34613"/>
    <lineage>
        <taxon>Eukaryota</taxon>
        <taxon>Metazoa</taxon>
        <taxon>Ecdysozoa</taxon>
        <taxon>Arthropoda</taxon>
        <taxon>Chelicerata</taxon>
        <taxon>Arachnida</taxon>
        <taxon>Acari</taxon>
        <taxon>Parasitiformes</taxon>
        <taxon>Ixodida</taxon>
        <taxon>Ixodoidea</taxon>
        <taxon>Ixodidae</taxon>
        <taxon>Ixodinae</taxon>
        <taxon>Ixodes</taxon>
    </lineage>
</organism>
<evidence type="ECO:0000256" key="1">
    <source>
        <dbReference type="ARBA" id="ARBA00007357"/>
    </source>
</evidence>
<dbReference type="GO" id="GO:0004222">
    <property type="term" value="F:metalloendopeptidase activity"/>
    <property type="evidence" value="ECO:0007669"/>
    <property type="project" value="InterPro"/>
</dbReference>
<dbReference type="PROSITE" id="PS51885">
    <property type="entry name" value="NEPRILYSIN"/>
    <property type="match status" value="1"/>
</dbReference>
<feature type="signal peptide" evidence="2">
    <location>
        <begin position="1"/>
        <end position="21"/>
    </location>
</feature>
<dbReference type="Gene3D" id="3.40.390.10">
    <property type="entry name" value="Collagenase (Catalytic Domain)"/>
    <property type="match status" value="1"/>
</dbReference>
<dbReference type="InterPro" id="IPR008753">
    <property type="entry name" value="Peptidase_M13_N"/>
</dbReference>
<dbReference type="GO" id="GO:0005886">
    <property type="term" value="C:plasma membrane"/>
    <property type="evidence" value="ECO:0007669"/>
    <property type="project" value="TreeGrafter"/>
</dbReference>
<evidence type="ECO:0000313" key="4">
    <source>
        <dbReference type="EMBL" id="JAA66645.1"/>
    </source>
</evidence>
<evidence type="ECO:0000256" key="2">
    <source>
        <dbReference type="SAM" id="SignalP"/>
    </source>
</evidence>
<proteinExistence type="evidence at transcript level"/>
<dbReference type="InterPro" id="IPR024079">
    <property type="entry name" value="MetalloPept_cat_dom_sf"/>
</dbReference>
<reference evidence="4" key="1">
    <citation type="submission" date="2012-12" db="EMBL/GenBank/DDBJ databases">
        <title>Identification and characterization of a phenylalanine ammonia-lyase gene family in Isatis indigotica Fort.</title>
        <authorList>
            <person name="Liu Q."/>
            <person name="Chen J."/>
            <person name="Zhou X."/>
            <person name="Di P."/>
            <person name="Xiao Y."/>
            <person name="Xuan H."/>
            <person name="Zhang L."/>
            <person name="Chen W."/>
        </authorList>
    </citation>
    <scope>NUCLEOTIDE SEQUENCE</scope>
    <source>
        <tissue evidence="4">Salivary gland</tissue>
    </source>
</reference>
<feature type="chain" id="PRO_5005516401" evidence="2">
    <location>
        <begin position="22"/>
        <end position="312"/>
    </location>
</feature>
<feature type="domain" description="Peptidase M13 N-terminal" evidence="3">
    <location>
        <begin position="58"/>
        <end position="262"/>
    </location>
</feature>
<keyword evidence="2" id="KW-0732">Signal</keyword>